<dbReference type="InterPro" id="IPR029358">
    <property type="entry name" value="CFAP96"/>
</dbReference>
<comment type="subcellular location">
    <subcellularLocation>
        <location evidence="1">Cytoplasm</location>
        <location evidence="1">Cytoskeleton</location>
        <location evidence="1">Microtubule organizing center</location>
        <location evidence="1">Centrosome</location>
    </subcellularLocation>
</comment>
<name>A0AAU9KB22_9CILI</name>
<evidence type="ECO:0000313" key="7">
    <source>
        <dbReference type="EMBL" id="CAG9335678.1"/>
    </source>
</evidence>
<dbReference type="EMBL" id="CAJZBQ010000062">
    <property type="protein sequence ID" value="CAG9335678.1"/>
    <property type="molecule type" value="Genomic_DNA"/>
</dbReference>
<comment type="caution">
    <text evidence="7">The sequence shown here is derived from an EMBL/GenBank/DDBJ whole genome shotgun (WGS) entry which is preliminary data.</text>
</comment>
<keyword evidence="2" id="KW-0963">Cytoplasm</keyword>
<evidence type="ECO:0000256" key="4">
    <source>
        <dbReference type="ARBA" id="ARBA00035656"/>
    </source>
</evidence>
<dbReference type="PANTHER" id="PTHR31144">
    <property type="entry name" value="UPF0602 PROTEIN C4ORF47"/>
    <property type="match status" value="1"/>
</dbReference>
<dbReference type="Pfam" id="PF15239">
    <property type="entry name" value="CFAP96-like"/>
    <property type="match status" value="2"/>
</dbReference>
<feature type="compositionally biased region" description="Basic and acidic residues" evidence="6">
    <location>
        <begin position="270"/>
        <end position="283"/>
    </location>
</feature>
<keyword evidence="8" id="KW-1185">Reference proteome</keyword>
<evidence type="ECO:0000313" key="8">
    <source>
        <dbReference type="Proteomes" id="UP001162131"/>
    </source>
</evidence>
<feature type="region of interest" description="Disordered" evidence="6">
    <location>
        <begin position="50"/>
        <end position="74"/>
    </location>
</feature>
<comment type="similarity">
    <text evidence="4">Belongs to the CFAP96 family.</text>
</comment>
<gene>
    <name evidence="7" type="ORF">BSTOLATCC_MIC64141</name>
</gene>
<evidence type="ECO:0000256" key="2">
    <source>
        <dbReference type="ARBA" id="ARBA00022490"/>
    </source>
</evidence>
<sequence>MTKVISPKEREKQMEETRKKFFEESKFDPYNQRLGLFSFVGTTAISDDTYSKGKVPLRNEDGSVKTAPKNFLTTRGKRGKTPDCYFSSYEYIEDRYDSKKRNQSVKAKSEQIKKIHENPWKPDGPVKTVYSVYPSMPTMNFKQIKRKLPDGGVYTEPKNFLTSPPKKGEPNCTPGVLLGDYPHEPDPYDRKDQMAREQARKDKAKMQEQPFKSTVFGERPFFDDKTTYGGENPKPRDKRPATFNGVQHDKPFIPPNPIREGSTLSPFPEHMPDPYDPAKKKDKKEITPWKTTYREVTKPCVSVSSMIVNLRSEYPSLRHR</sequence>
<evidence type="ECO:0000256" key="5">
    <source>
        <dbReference type="ARBA" id="ARBA00035693"/>
    </source>
</evidence>
<keyword evidence="3" id="KW-0206">Cytoskeleton</keyword>
<dbReference type="AlphaFoldDB" id="A0AAU9KB22"/>
<dbReference type="PANTHER" id="PTHR31144:SF1">
    <property type="entry name" value="UPF0602 PROTEIN C4ORF47"/>
    <property type="match status" value="1"/>
</dbReference>
<dbReference type="GO" id="GO:0005881">
    <property type="term" value="C:cytoplasmic microtubule"/>
    <property type="evidence" value="ECO:0007669"/>
    <property type="project" value="TreeGrafter"/>
</dbReference>
<organism evidence="7 8">
    <name type="scientific">Blepharisma stoltei</name>
    <dbReference type="NCBI Taxonomy" id="1481888"/>
    <lineage>
        <taxon>Eukaryota</taxon>
        <taxon>Sar</taxon>
        <taxon>Alveolata</taxon>
        <taxon>Ciliophora</taxon>
        <taxon>Postciliodesmatophora</taxon>
        <taxon>Heterotrichea</taxon>
        <taxon>Heterotrichida</taxon>
        <taxon>Blepharismidae</taxon>
        <taxon>Blepharisma</taxon>
    </lineage>
</organism>
<feature type="region of interest" description="Disordered" evidence="6">
    <location>
        <begin position="222"/>
        <end position="283"/>
    </location>
</feature>
<evidence type="ECO:0000256" key="3">
    <source>
        <dbReference type="ARBA" id="ARBA00023212"/>
    </source>
</evidence>
<reference evidence="7" key="1">
    <citation type="submission" date="2021-09" db="EMBL/GenBank/DDBJ databases">
        <authorList>
            <consortium name="AG Swart"/>
            <person name="Singh M."/>
            <person name="Singh A."/>
            <person name="Seah K."/>
            <person name="Emmerich C."/>
        </authorList>
    </citation>
    <scope>NUCLEOTIDE SEQUENCE</scope>
    <source>
        <strain evidence="7">ATCC30299</strain>
    </source>
</reference>
<evidence type="ECO:0000256" key="1">
    <source>
        <dbReference type="ARBA" id="ARBA00004300"/>
    </source>
</evidence>
<accession>A0AAU9KB22</accession>
<dbReference type="Proteomes" id="UP001162131">
    <property type="component" value="Unassembled WGS sequence"/>
</dbReference>
<proteinExistence type="inferred from homology"/>
<protein>
    <recommendedName>
        <fullName evidence="5">Cilia-and flagella-associated protein 96</fullName>
    </recommendedName>
</protein>
<dbReference type="GO" id="GO:0005813">
    <property type="term" value="C:centrosome"/>
    <property type="evidence" value="ECO:0007669"/>
    <property type="project" value="UniProtKB-SubCell"/>
</dbReference>
<evidence type="ECO:0000256" key="6">
    <source>
        <dbReference type="SAM" id="MobiDB-lite"/>
    </source>
</evidence>